<sequence>MNPHDATVGSDSPSSVLNVASGVAGLVLVLNEKPQLPRQWLLQLLRRDILLVGVETTTILAYFANCLRNNFAIPKLAMRVAMACGGGNSFLVAPELRGFCRFWRRECAASKYLSTLVLAG</sequence>
<dbReference type="RefSeq" id="XP_066709858.1">
    <property type="nucleotide sequence ID" value="XM_066864897.1"/>
</dbReference>
<gene>
    <name evidence="1" type="ORF">PG994_013488</name>
</gene>
<dbReference type="GeneID" id="92097960"/>
<organism evidence="1 2">
    <name type="scientific">Apiospora phragmitis</name>
    <dbReference type="NCBI Taxonomy" id="2905665"/>
    <lineage>
        <taxon>Eukaryota</taxon>
        <taxon>Fungi</taxon>
        <taxon>Dikarya</taxon>
        <taxon>Ascomycota</taxon>
        <taxon>Pezizomycotina</taxon>
        <taxon>Sordariomycetes</taxon>
        <taxon>Xylariomycetidae</taxon>
        <taxon>Amphisphaeriales</taxon>
        <taxon>Apiosporaceae</taxon>
        <taxon>Apiospora</taxon>
    </lineage>
</organism>
<proteinExistence type="predicted"/>
<dbReference type="EMBL" id="JAQQWL010000013">
    <property type="protein sequence ID" value="KAK8043005.1"/>
    <property type="molecule type" value="Genomic_DNA"/>
</dbReference>
<evidence type="ECO:0000313" key="2">
    <source>
        <dbReference type="Proteomes" id="UP001480595"/>
    </source>
</evidence>
<dbReference type="Proteomes" id="UP001480595">
    <property type="component" value="Unassembled WGS sequence"/>
</dbReference>
<name>A0ABR1T8T8_9PEZI</name>
<accession>A0ABR1T8T8</accession>
<protein>
    <submittedName>
        <fullName evidence="1">Uncharacterized protein</fullName>
    </submittedName>
</protein>
<comment type="caution">
    <text evidence="1">The sequence shown here is derived from an EMBL/GenBank/DDBJ whole genome shotgun (WGS) entry which is preliminary data.</text>
</comment>
<evidence type="ECO:0000313" key="1">
    <source>
        <dbReference type="EMBL" id="KAK8043005.1"/>
    </source>
</evidence>
<reference evidence="1 2" key="1">
    <citation type="submission" date="2023-01" db="EMBL/GenBank/DDBJ databases">
        <title>Analysis of 21 Apiospora genomes using comparative genomics revels a genus with tremendous synthesis potential of carbohydrate active enzymes and secondary metabolites.</title>
        <authorList>
            <person name="Sorensen T."/>
        </authorList>
    </citation>
    <scope>NUCLEOTIDE SEQUENCE [LARGE SCALE GENOMIC DNA]</scope>
    <source>
        <strain evidence="1 2">CBS 135458</strain>
    </source>
</reference>
<keyword evidence="2" id="KW-1185">Reference proteome</keyword>